<feature type="compositionally biased region" description="Basic and acidic residues" evidence="1">
    <location>
        <begin position="32"/>
        <end position="55"/>
    </location>
</feature>
<feature type="region of interest" description="Disordered" evidence="1">
    <location>
        <begin position="194"/>
        <end position="349"/>
    </location>
</feature>
<evidence type="ECO:0000313" key="2">
    <source>
        <dbReference type="EMBL" id="CBK22364.2"/>
    </source>
</evidence>
<evidence type="ECO:0000256" key="1">
    <source>
        <dbReference type="SAM" id="MobiDB-lite"/>
    </source>
</evidence>
<gene>
    <name evidence="2" type="ORF">GSBLH_T00002491001</name>
</gene>
<dbReference type="InParanoid" id="D8M391"/>
<proteinExistence type="predicted"/>
<feature type="region of interest" description="Disordered" evidence="1">
    <location>
        <begin position="21"/>
        <end position="89"/>
    </location>
</feature>
<accession>D8M391</accession>
<feature type="compositionally biased region" description="Gly residues" evidence="1">
    <location>
        <begin position="294"/>
        <end position="309"/>
    </location>
</feature>
<dbReference type="RefSeq" id="XP_012896412.1">
    <property type="nucleotide sequence ID" value="XM_013040958.1"/>
</dbReference>
<keyword evidence="3" id="KW-1185">Reference proteome</keyword>
<dbReference type="GeneID" id="24919654"/>
<dbReference type="EMBL" id="FN668650">
    <property type="protein sequence ID" value="CBK22364.2"/>
    <property type="molecule type" value="Genomic_DNA"/>
</dbReference>
<sequence length="368" mass="39275">MGEDVKQTIIDTLSRGFISCSNSRGSLTPRGGGEENRFGDSEPAEKTPAEREGRMGRAAVGGNRVGERGDEGNAGILPGRRGRNGPIFDSRGTGAVFGVPASGERANRIDVRGGVWNRGEAEGDIGETWNRRVAEPNSEVCVGEFAFIHRKREPKSVLVSIADRFIGARHAARRNLDAEQRVVPIVSLREAGNRGQMGRLRARNQPAHPRNQRRTAVLRRAAARQDSAVRGGPDRGIGETAYSGNGPLEASAGQKRPDEQPNARNPQPIEPDHPQSRGKNPRGGGCMRSPRSLGGNGEGSACQGGGNRGNGSEIHQSDLDGKPPIFGIHDGTSHHRRAERRSAGVASGVRRSGIEVFGRTNSVSIRAV</sequence>
<organism evidence="2">
    <name type="scientific">Blastocystis hominis</name>
    <dbReference type="NCBI Taxonomy" id="12968"/>
    <lineage>
        <taxon>Eukaryota</taxon>
        <taxon>Sar</taxon>
        <taxon>Stramenopiles</taxon>
        <taxon>Bigyra</taxon>
        <taxon>Opalozoa</taxon>
        <taxon>Opalinata</taxon>
        <taxon>Blastocystidae</taxon>
        <taxon>Blastocystis</taxon>
    </lineage>
</organism>
<dbReference type="Proteomes" id="UP000008312">
    <property type="component" value="Unassembled WGS sequence"/>
</dbReference>
<evidence type="ECO:0000313" key="3">
    <source>
        <dbReference type="Proteomes" id="UP000008312"/>
    </source>
</evidence>
<name>D8M391_BLAHO</name>
<reference evidence="2" key="1">
    <citation type="submission" date="2010-02" db="EMBL/GenBank/DDBJ databases">
        <title>Sequencing and annotation of the Blastocystis hominis genome.</title>
        <authorList>
            <person name="Wincker P."/>
        </authorList>
    </citation>
    <scope>NUCLEOTIDE SEQUENCE</scope>
    <source>
        <strain evidence="2">Singapore isolate B</strain>
    </source>
</reference>
<dbReference type="AlphaFoldDB" id="D8M391"/>
<protein>
    <submittedName>
        <fullName evidence="2">Uncharacterized protein</fullName>
    </submittedName>
</protein>